<organism evidence="1">
    <name type="scientific">viral metagenome</name>
    <dbReference type="NCBI Taxonomy" id="1070528"/>
    <lineage>
        <taxon>unclassified sequences</taxon>
        <taxon>metagenomes</taxon>
        <taxon>organismal metagenomes</taxon>
    </lineage>
</organism>
<accession>A0A6M3JBJ7</accession>
<reference evidence="1" key="1">
    <citation type="submission" date="2020-03" db="EMBL/GenBank/DDBJ databases">
        <title>The deep terrestrial virosphere.</title>
        <authorList>
            <person name="Holmfeldt K."/>
            <person name="Nilsson E."/>
            <person name="Simone D."/>
            <person name="Lopez-Fernandez M."/>
            <person name="Wu X."/>
            <person name="de Brujin I."/>
            <person name="Lundin D."/>
            <person name="Andersson A."/>
            <person name="Bertilsson S."/>
            <person name="Dopson M."/>
        </authorList>
    </citation>
    <scope>NUCLEOTIDE SEQUENCE</scope>
    <source>
        <strain evidence="2">MM415A00691</strain>
        <strain evidence="1">MM415B00267</strain>
    </source>
</reference>
<name>A0A6M3JBJ7_9ZZZZ</name>
<dbReference type="AlphaFoldDB" id="A0A6M3JBJ7"/>
<evidence type="ECO:0000313" key="1">
    <source>
        <dbReference type="EMBL" id="QJA67240.1"/>
    </source>
</evidence>
<dbReference type="EMBL" id="MT142429">
    <property type="protein sequence ID" value="QJA80616.1"/>
    <property type="molecule type" value="Genomic_DNA"/>
</dbReference>
<gene>
    <name evidence="2" type="ORF">MM415A00691_0010</name>
    <name evidence="1" type="ORF">MM415B00267_0066</name>
</gene>
<dbReference type="EMBL" id="MT141567">
    <property type="protein sequence ID" value="QJA67240.1"/>
    <property type="molecule type" value="Genomic_DNA"/>
</dbReference>
<evidence type="ECO:0000313" key="2">
    <source>
        <dbReference type="EMBL" id="QJA80616.1"/>
    </source>
</evidence>
<proteinExistence type="predicted"/>
<protein>
    <submittedName>
        <fullName evidence="1">Uncharacterized protein</fullName>
    </submittedName>
</protein>
<sequence>MSIMKIWESLSQKLYDSFGSKLNPTAKKIRAWRLPPRISEQLEIISNKLPAFITNALLNSITQLYKESEKIGNKKFVNNTLKDVRDFIDKMISK</sequence>